<evidence type="ECO:0000256" key="2">
    <source>
        <dbReference type="ARBA" id="ARBA00022475"/>
    </source>
</evidence>
<feature type="region of interest" description="Disordered" evidence="6">
    <location>
        <begin position="1"/>
        <end position="34"/>
    </location>
</feature>
<evidence type="ECO:0000256" key="5">
    <source>
        <dbReference type="ARBA" id="ARBA00023136"/>
    </source>
</evidence>
<evidence type="ECO:0000313" key="8">
    <source>
        <dbReference type="EMBL" id="NIJ58161.1"/>
    </source>
</evidence>
<sequence length="357" mass="38652">MNPQFPESTSGAAGPVSADARPDNAVSDSQRRRERAQAMIRRRQRWQMLGALLSAAIFLAALVALWHLAHEVDAAQLRDALASASLRQIGLAALFTVISYSLLTGYDFLALRQLGERIAYHITALASFTSYAVSFTLGFPVVTSGTVRYWIYSPKGLKAWKIASLTVIAGITFWLGMGCVLAWSLLREAPALSGLLYLRPSVIQLTGAGVLAVLIGYFVWVSLKRRAVIVRGWRLDLPGFRLSLGQTLLGAGDVCASAAVLFVLLPGGHGISFETFLAIYVLACMLGIVSHSPGGLGVFEATMLIALSQLSREGVLGAVLLFRLFYYLIPFVLALILLALHGGWSRLNRKSARTRTS</sequence>
<protein>
    <submittedName>
        <fullName evidence="8">Uncharacterized protein</fullName>
    </submittedName>
</protein>
<reference evidence="8 9" key="1">
    <citation type="submission" date="2020-03" db="EMBL/GenBank/DDBJ databases">
        <title>Genomic Encyclopedia of Type Strains, Phase IV (KMG-IV): sequencing the most valuable type-strain genomes for metagenomic binning, comparative biology and taxonomic classification.</title>
        <authorList>
            <person name="Goeker M."/>
        </authorList>
    </citation>
    <scope>NUCLEOTIDE SEQUENCE [LARGE SCALE GENOMIC DNA]</scope>
    <source>
        <strain evidence="8 9">DSM 103870</strain>
    </source>
</reference>
<feature type="transmembrane region" description="Helical" evidence="7">
    <location>
        <begin position="198"/>
        <end position="223"/>
    </location>
</feature>
<dbReference type="EMBL" id="JAASQI010000004">
    <property type="protein sequence ID" value="NIJ58161.1"/>
    <property type="molecule type" value="Genomic_DNA"/>
</dbReference>
<accession>A0ABX0V4Y3</accession>
<keyword evidence="3 7" id="KW-0812">Transmembrane</keyword>
<evidence type="ECO:0000256" key="1">
    <source>
        <dbReference type="ARBA" id="ARBA00004651"/>
    </source>
</evidence>
<feature type="transmembrane region" description="Helical" evidence="7">
    <location>
        <begin position="89"/>
        <end position="111"/>
    </location>
</feature>
<evidence type="ECO:0000256" key="3">
    <source>
        <dbReference type="ARBA" id="ARBA00022692"/>
    </source>
</evidence>
<evidence type="ECO:0000313" key="9">
    <source>
        <dbReference type="Proteomes" id="UP001429580"/>
    </source>
</evidence>
<dbReference type="RefSeq" id="WP_166951826.1">
    <property type="nucleotide sequence ID" value="NZ_JAASQI010000004.1"/>
</dbReference>
<feature type="transmembrane region" description="Helical" evidence="7">
    <location>
        <begin position="118"/>
        <end position="142"/>
    </location>
</feature>
<feature type="transmembrane region" description="Helical" evidence="7">
    <location>
        <begin position="277"/>
        <end position="299"/>
    </location>
</feature>
<keyword evidence="4 7" id="KW-1133">Transmembrane helix</keyword>
<gene>
    <name evidence="8" type="ORF">FHS82_002003</name>
</gene>
<evidence type="ECO:0000256" key="7">
    <source>
        <dbReference type="SAM" id="Phobius"/>
    </source>
</evidence>
<keyword evidence="9" id="KW-1185">Reference proteome</keyword>
<dbReference type="Pfam" id="PF03706">
    <property type="entry name" value="LPG_synthase_TM"/>
    <property type="match status" value="1"/>
</dbReference>
<organism evidence="8 9">
    <name type="scientific">Pseudochelatococcus lubricantis</name>
    <dbReference type="NCBI Taxonomy" id="1538102"/>
    <lineage>
        <taxon>Bacteria</taxon>
        <taxon>Pseudomonadati</taxon>
        <taxon>Pseudomonadota</taxon>
        <taxon>Alphaproteobacteria</taxon>
        <taxon>Hyphomicrobiales</taxon>
        <taxon>Chelatococcaceae</taxon>
        <taxon>Pseudochelatococcus</taxon>
    </lineage>
</organism>
<dbReference type="PANTHER" id="PTHR39087">
    <property type="entry name" value="UPF0104 MEMBRANE PROTEIN MJ1595"/>
    <property type="match status" value="1"/>
</dbReference>
<name>A0ABX0V4Y3_9HYPH</name>
<evidence type="ECO:0000256" key="6">
    <source>
        <dbReference type="SAM" id="MobiDB-lite"/>
    </source>
</evidence>
<comment type="subcellular location">
    <subcellularLocation>
        <location evidence="1">Cell membrane</location>
        <topology evidence="1">Multi-pass membrane protein</topology>
    </subcellularLocation>
</comment>
<feature type="compositionally biased region" description="Polar residues" evidence="6">
    <location>
        <begin position="1"/>
        <end position="11"/>
    </location>
</feature>
<dbReference type="InterPro" id="IPR022791">
    <property type="entry name" value="L-PG_synthase/AglD"/>
</dbReference>
<feature type="transmembrane region" description="Helical" evidence="7">
    <location>
        <begin position="243"/>
        <end position="265"/>
    </location>
</feature>
<feature type="transmembrane region" description="Helical" evidence="7">
    <location>
        <begin position="49"/>
        <end position="69"/>
    </location>
</feature>
<dbReference type="PANTHER" id="PTHR39087:SF2">
    <property type="entry name" value="UPF0104 MEMBRANE PROTEIN MJ1595"/>
    <property type="match status" value="1"/>
</dbReference>
<keyword evidence="5 7" id="KW-0472">Membrane</keyword>
<keyword evidence="2" id="KW-1003">Cell membrane</keyword>
<feature type="transmembrane region" description="Helical" evidence="7">
    <location>
        <begin position="162"/>
        <end position="186"/>
    </location>
</feature>
<proteinExistence type="predicted"/>
<comment type="caution">
    <text evidence="8">The sequence shown here is derived from an EMBL/GenBank/DDBJ whole genome shotgun (WGS) entry which is preliminary data.</text>
</comment>
<dbReference type="Proteomes" id="UP001429580">
    <property type="component" value="Unassembled WGS sequence"/>
</dbReference>
<evidence type="ECO:0000256" key="4">
    <source>
        <dbReference type="ARBA" id="ARBA00022989"/>
    </source>
</evidence>
<feature type="transmembrane region" description="Helical" evidence="7">
    <location>
        <begin position="319"/>
        <end position="340"/>
    </location>
</feature>